<dbReference type="EMBL" id="JH687402">
    <property type="protein sequence ID" value="EIM79682.1"/>
    <property type="molecule type" value="Genomic_DNA"/>
</dbReference>
<dbReference type="Pfam" id="PF03435">
    <property type="entry name" value="Sacchrp_dh_NADP"/>
    <property type="match status" value="1"/>
</dbReference>
<evidence type="ECO:0000313" key="4">
    <source>
        <dbReference type="EMBL" id="EIM79682.1"/>
    </source>
</evidence>
<dbReference type="GO" id="GO:0005811">
    <property type="term" value="C:lipid droplet"/>
    <property type="evidence" value="ECO:0007669"/>
    <property type="project" value="TreeGrafter"/>
</dbReference>
<dbReference type="eggNOG" id="KOG2733">
    <property type="taxonomic scope" value="Eukaryota"/>
</dbReference>
<dbReference type="GO" id="GO:0009247">
    <property type="term" value="P:glycolipid biosynthetic process"/>
    <property type="evidence" value="ECO:0007669"/>
    <property type="project" value="TreeGrafter"/>
</dbReference>
<feature type="transmembrane region" description="Helical" evidence="2">
    <location>
        <begin position="281"/>
        <end position="306"/>
    </location>
</feature>
<evidence type="ECO:0000313" key="5">
    <source>
        <dbReference type="Proteomes" id="UP000053927"/>
    </source>
</evidence>
<dbReference type="GO" id="GO:0005739">
    <property type="term" value="C:mitochondrion"/>
    <property type="evidence" value="ECO:0007669"/>
    <property type="project" value="TreeGrafter"/>
</dbReference>
<feature type="domain" description="Saccharopine dehydrogenase NADP binding" evidence="3">
    <location>
        <begin position="15"/>
        <end position="146"/>
    </location>
</feature>
<dbReference type="Proteomes" id="UP000053927">
    <property type="component" value="Unassembled WGS sequence"/>
</dbReference>
<keyword evidence="5" id="KW-1185">Reference proteome</keyword>
<evidence type="ECO:0000259" key="3">
    <source>
        <dbReference type="Pfam" id="PF03435"/>
    </source>
</evidence>
<comment type="similarity">
    <text evidence="1">Belongs to the saccharopine dehydrogenase family.</text>
</comment>
<keyword evidence="2" id="KW-0812">Transmembrane</keyword>
<dbReference type="InterPro" id="IPR005097">
    <property type="entry name" value="Sacchrp_dh_NADP-bd"/>
</dbReference>
<dbReference type="AlphaFoldDB" id="R7RZE2"/>
<dbReference type="RefSeq" id="XP_007311253.1">
    <property type="nucleotide sequence ID" value="XM_007311191.1"/>
</dbReference>
<dbReference type="InterPro" id="IPR036291">
    <property type="entry name" value="NAD(P)-bd_dom_sf"/>
</dbReference>
<dbReference type="GO" id="GO:0005886">
    <property type="term" value="C:plasma membrane"/>
    <property type="evidence" value="ECO:0007669"/>
    <property type="project" value="TreeGrafter"/>
</dbReference>
<evidence type="ECO:0000256" key="2">
    <source>
        <dbReference type="SAM" id="Phobius"/>
    </source>
</evidence>
<dbReference type="SUPFAM" id="SSF51735">
    <property type="entry name" value="NAD(P)-binding Rossmann-fold domains"/>
    <property type="match status" value="1"/>
</dbReference>
<name>R7RZE2_STEHR</name>
<gene>
    <name evidence="4" type="ORF">STEHIDRAFT_126372</name>
</gene>
<reference evidence="5" key="1">
    <citation type="journal article" date="2012" name="Science">
        <title>The Paleozoic origin of enzymatic lignin decomposition reconstructed from 31 fungal genomes.</title>
        <authorList>
            <person name="Floudas D."/>
            <person name="Binder M."/>
            <person name="Riley R."/>
            <person name="Barry K."/>
            <person name="Blanchette R.A."/>
            <person name="Henrissat B."/>
            <person name="Martinez A.T."/>
            <person name="Otillar R."/>
            <person name="Spatafora J.W."/>
            <person name="Yadav J.S."/>
            <person name="Aerts A."/>
            <person name="Benoit I."/>
            <person name="Boyd A."/>
            <person name="Carlson A."/>
            <person name="Copeland A."/>
            <person name="Coutinho P.M."/>
            <person name="de Vries R.P."/>
            <person name="Ferreira P."/>
            <person name="Findley K."/>
            <person name="Foster B."/>
            <person name="Gaskell J."/>
            <person name="Glotzer D."/>
            <person name="Gorecki P."/>
            <person name="Heitman J."/>
            <person name="Hesse C."/>
            <person name="Hori C."/>
            <person name="Igarashi K."/>
            <person name="Jurgens J.A."/>
            <person name="Kallen N."/>
            <person name="Kersten P."/>
            <person name="Kohler A."/>
            <person name="Kuees U."/>
            <person name="Kumar T.K.A."/>
            <person name="Kuo A."/>
            <person name="LaButti K."/>
            <person name="Larrondo L.F."/>
            <person name="Lindquist E."/>
            <person name="Ling A."/>
            <person name="Lombard V."/>
            <person name="Lucas S."/>
            <person name="Lundell T."/>
            <person name="Martin R."/>
            <person name="McLaughlin D.J."/>
            <person name="Morgenstern I."/>
            <person name="Morin E."/>
            <person name="Murat C."/>
            <person name="Nagy L.G."/>
            <person name="Nolan M."/>
            <person name="Ohm R.A."/>
            <person name="Patyshakuliyeva A."/>
            <person name="Rokas A."/>
            <person name="Ruiz-Duenas F.J."/>
            <person name="Sabat G."/>
            <person name="Salamov A."/>
            <person name="Samejima M."/>
            <person name="Schmutz J."/>
            <person name="Slot J.C."/>
            <person name="St John F."/>
            <person name="Stenlid J."/>
            <person name="Sun H."/>
            <person name="Sun S."/>
            <person name="Syed K."/>
            <person name="Tsang A."/>
            <person name="Wiebenga A."/>
            <person name="Young D."/>
            <person name="Pisabarro A."/>
            <person name="Eastwood D.C."/>
            <person name="Martin F."/>
            <person name="Cullen D."/>
            <person name="Grigoriev I.V."/>
            <person name="Hibbett D.S."/>
        </authorList>
    </citation>
    <scope>NUCLEOTIDE SEQUENCE [LARGE SCALE GENOMIC DNA]</scope>
    <source>
        <strain evidence="5">FP-91666</strain>
    </source>
</reference>
<keyword evidence="2" id="KW-0472">Membrane</keyword>
<sequence length="433" mass="47267">MTTPTERATNAYDFVIFGATGFTAGFVLEEIAQHVRLPPDFTWALAGRNEQSLLKIAEKYSSNSSVPQPDIIIADVKTEKGLLEMARSAKLVLNCVGPYRYLGEPVVRACIEGRADYLDLCGEPEFIERMSLEYHEKAVEAGVTILHAAAFDSVPCDLGVLEMKRALLERGATPSSIEAFFRVNTESSFAIHYATYEAAVLGFGSGGTELGRIRKALAKVRPKPSAIGSFKAKFGALGVKKDPRTEGWIIRYFFADPSVVRLSQSLDIHVGGSSVLPPVHFAAYLVIQSTWALALLVFYFTIFQFLTGRAWGRNLLLKYPKVFTAGLASKEGPTSAQLAGASFTETFYAKGYSNTSSITGPPDVTLVGRITGPEPGYVATPKLFVKCALTMLRSRNGHRMINGVLTPAVLFRDVRLLDEMKAEGWLGWNVVDG</sequence>
<protein>
    <recommendedName>
        <fullName evidence="3">Saccharopine dehydrogenase NADP binding domain-containing protein</fullName>
    </recommendedName>
</protein>
<dbReference type="KEGG" id="shs:STEHIDRAFT_126372"/>
<dbReference type="InterPro" id="IPR051276">
    <property type="entry name" value="Saccharopine_DH-like_oxidrdct"/>
</dbReference>
<dbReference type="PANTHER" id="PTHR12286">
    <property type="entry name" value="SACCHAROPINE DEHYDROGENASE-LIKE OXIDOREDUCTASE"/>
    <property type="match status" value="1"/>
</dbReference>
<dbReference type="OMA" id="KRPVQMH"/>
<dbReference type="OrthoDB" id="10268090at2759"/>
<dbReference type="Gene3D" id="3.40.50.720">
    <property type="entry name" value="NAD(P)-binding Rossmann-like Domain"/>
    <property type="match status" value="1"/>
</dbReference>
<keyword evidence="2" id="KW-1133">Transmembrane helix</keyword>
<evidence type="ECO:0000256" key="1">
    <source>
        <dbReference type="ARBA" id="ARBA00038048"/>
    </source>
</evidence>
<accession>R7RZE2</accession>
<proteinExistence type="inferred from homology"/>
<dbReference type="PANTHER" id="PTHR12286:SF5">
    <property type="entry name" value="SACCHAROPINE DEHYDROGENASE-LIKE OXIDOREDUCTASE"/>
    <property type="match status" value="1"/>
</dbReference>
<dbReference type="GeneID" id="18797747"/>
<organism evidence="4 5">
    <name type="scientific">Stereum hirsutum (strain FP-91666)</name>
    <name type="common">White-rot fungus</name>
    <dbReference type="NCBI Taxonomy" id="721885"/>
    <lineage>
        <taxon>Eukaryota</taxon>
        <taxon>Fungi</taxon>
        <taxon>Dikarya</taxon>
        <taxon>Basidiomycota</taxon>
        <taxon>Agaricomycotina</taxon>
        <taxon>Agaricomycetes</taxon>
        <taxon>Russulales</taxon>
        <taxon>Stereaceae</taxon>
        <taxon>Stereum</taxon>
    </lineage>
</organism>